<dbReference type="GO" id="GO:0004357">
    <property type="term" value="F:glutamate-cysteine ligase activity"/>
    <property type="evidence" value="ECO:0007669"/>
    <property type="project" value="UniProtKB-UniRule"/>
</dbReference>
<reference evidence="7" key="1">
    <citation type="submission" date="2019-01" db="EMBL/GenBank/DDBJ databases">
        <title>Draft genomes of a novel of Sporanaerobacter strains.</title>
        <authorList>
            <person name="Ma S."/>
        </authorList>
    </citation>
    <scope>NUCLEOTIDE SEQUENCE [LARGE SCALE GENOMIC DNA]</scope>
    <source>
        <strain evidence="7">NJN-17</strain>
    </source>
</reference>
<protein>
    <recommendedName>
        <fullName evidence="5">Glutamate--cysteine ligase</fullName>
        <ecNumber evidence="5">6.3.2.2</ecNumber>
    </recommendedName>
</protein>
<dbReference type="GO" id="GO:0006750">
    <property type="term" value="P:glutathione biosynthetic process"/>
    <property type="evidence" value="ECO:0007669"/>
    <property type="project" value="UniProtKB-UniRule"/>
</dbReference>
<dbReference type="GO" id="GO:0005524">
    <property type="term" value="F:ATP binding"/>
    <property type="evidence" value="ECO:0007669"/>
    <property type="project" value="UniProtKB-UniRule"/>
</dbReference>
<gene>
    <name evidence="6" type="ORF">EQM13_16910</name>
</gene>
<dbReference type="InterPro" id="IPR006336">
    <property type="entry name" value="GCS2"/>
</dbReference>
<dbReference type="AlphaFoldDB" id="A0A410QGS1"/>
<comment type="function">
    <text evidence="5">Catalyzes the synthesis of gamma-glutamylcysteine (gamma-GC).</text>
</comment>
<dbReference type="InterPro" id="IPR035434">
    <property type="entry name" value="GCL_bact_plant"/>
</dbReference>
<accession>A0A410QGS1</accession>
<keyword evidence="2 5" id="KW-0547">Nucleotide-binding</keyword>
<keyword evidence="1 5" id="KW-0436">Ligase</keyword>
<comment type="catalytic activity">
    <reaction evidence="4 5">
        <text>L-cysteine + L-glutamate + ATP = gamma-L-glutamyl-L-cysteine + ADP + phosphate + H(+)</text>
        <dbReference type="Rhea" id="RHEA:13285"/>
        <dbReference type="ChEBI" id="CHEBI:15378"/>
        <dbReference type="ChEBI" id="CHEBI:29985"/>
        <dbReference type="ChEBI" id="CHEBI:30616"/>
        <dbReference type="ChEBI" id="CHEBI:35235"/>
        <dbReference type="ChEBI" id="CHEBI:43474"/>
        <dbReference type="ChEBI" id="CHEBI:58173"/>
        <dbReference type="ChEBI" id="CHEBI:456216"/>
        <dbReference type="EC" id="6.3.2.2"/>
    </reaction>
</comment>
<dbReference type="OrthoDB" id="9780152at2"/>
<evidence type="ECO:0000256" key="5">
    <source>
        <dbReference type="PIRNR" id="PIRNR017901"/>
    </source>
</evidence>
<evidence type="ECO:0000313" key="6">
    <source>
        <dbReference type="EMBL" id="QAT63129.1"/>
    </source>
</evidence>
<dbReference type="Proteomes" id="UP000287969">
    <property type="component" value="Chromosome"/>
</dbReference>
<dbReference type="Gene3D" id="3.30.590.20">
    <property type="match status" value="1"/>
</dbReference>
<keyword evidence="3 5" id="KW-0067">ATP-binding</keyword>
<organism evidence="6 7">
    <name type="scientific">Acidilutibacter cellobiosedens</name>
    <dbReference type="NCBI Taxonomy" id="2507161"/>
    <lineage>
        <taxon>Bacteria</taxon>
        <taxon>Bacillati</taxon>
        <taxon>Bacillota</taxon>
        <taxon>Tissierellia</taxon>
        <taxon>Tissierellales</taxon>
        <taxon>Acidilutibacteraceae</taxon>
        <taxon>Acidilutibacter</taxon>
    </lineage>
</organism>
<sequence>MLIYCEGELIVEDYEKQIEEITRYFRNNEKKKEDFKLGVELEHFIIDKNTLKTVSYYGDNGVEETLKDLLFKGWEGMYEGNNLLGLINKNNTTVTLEPGSQIELSIEPLKEIKDIEKEYFDFLYDIIPILEKKNQNIIAVGYQPNTKISDIRLIPKQRYDFMYEYFKTKGSHAHNMMKGTASLQVSVDYKSEEDYIKKTRIANALTPVIYDMFDNCLYFEGGIWNKFNLRTYIWENCDKDRCGTVEGVFDEDFGYAKYAEYILNRPIIFTEDKKGDHFTGEKLFKEMFDPNHYSIEELEHALTMFFPDVRTKKYIEIRIMDGVPYPLNFSAIALWKGLLYNEDSLNFLYDHIKNMKAEDIKKGKKEIIEKGLGGIYLGRKVNDLEKWLLDISKKGLNGKELDYILPLEEMVREEKTPRKITEGNMRLGKRESLNWCVINNII</sequence>
<evidence type="ECO:0000313" key="7">
    <source>
        <dbReference type="Proteomes" id="UP000287969"/>
    </source>
</evidence>
<keyword evidence="7" id="KW-1185">Reference proteome</keyword>
<dbReference type="InterPro" id="IPR014746">
    <property type="entry name" value="Gln_synth/guanido_kin_cat_dom"/>
</dbReference>
<dbReference type="SUPFAM" id="SSF55931">
    <property type="entry name" value="Glutamine synthetase/guanido kinase"/>
    <property type="match status" value="1"/>
</dbReference>
<dbReference type="EMBL" id="CP035282">
    <property type="protein sequence ID" value="QAT63129.1"/>
    <property type="molecule type" value="Genomic_DNA"/>
</dbReference>
<evidence type="ECO:0000256" key="1">
    <source>
        <dbReference type="ARBA" id="ARBA00022598"/>
    </source>
</evidence>
<evidence type="ECO:0000256" key="3">
    <source>
        <dbReference type="ARBA" id="ARBA00022840"/>
    </source>
</evidence>
<dbReference type="Pfam" id="PF04107">
    <property type="entry name" value="GCS2"/>
    <property type="match status" value="1"/>
</dbReference>
<dbReference type="EC" id="6.3.2.2" evidence="5"/>
<dbReference type="KEGG" id="spoa:EQM13_16910"/>
<comment type="similarity">
    <text evidence="5">Belongs to the glutamate--cysteine ligase type 2 family. EgtA subfamily.</text>
</comment>
<evidence type="ECO:0000256" key="2">
    <source>
        <dbReference type="ARBA" id="ARBA00022741"/>
    </source>
</evidence>
<dbReference type="PIRSF" id="PIRSF017901">
    <property type="entry name" value="GCL"/>
    <property type="match status" value="1"/>
</dbReference>
<dbReference type="PANTHER" id="PTHR34378">
    <property type="entry name" value="GLUTAMATE--CYSTEINE LIGASE, CHLOROPLASTIC"/>
    <property type="match status" value="1"/>
</dbReference>
<name>A0A410QGS1_9FIRM</name>
<dbReference type="PANTHER" id="PTHR34378:SF1">
    <property type="entry name" value="GLUTAMATE--CYSTEINE LIGASE, CHLOROPLASTIC"/>
    <property type="match status" value="1"/>
</dbReference>
<evidence type="ECO:0000256" key="4">
    <source>
        <dbReference type="ARBA" id="ARBA00048819"/>
    </source>
</evidence>
<proteinExistence type="inferred from homology"/>